<feature type="domain" description="PD-(D/E)XK nuclease-like" evidence="1">
    <location>
        <begin position="9"/>
        <end position="139"/>
    </location>
</feature>
<accession>A0A4U0WMW8</accession>
<gene>
    <name evidence="2" type="ORF">B0A55_13523</name>
</gene>
<evidence type="ECO:0000313" key="2">
    <source>
        <dbReference type="EMBL" id="TKA64540.1"/>
    </source>
</evidence>
<keyword evidence="3" id="KW-1185">Reference proteome</keyword>
<reference evidence="2 3" key="1">
    <citation type="submission" date="2017-03" db="EMBL/GenBank/DDBJ databases">
        <title>Genomes of endolithic fungi from Antarctica.</title>
        <authorList>
            <person name="Coleine C."/>
            <person name="Masonjones S."/>
            <person name="Stajich J.E."/>
        </authorList>
    </citation>
    <scope>NUCLEOTIDE SEQUENCE [LARGE SCALE GENOMIC DNA]</scope>
    <source>
        <strain evidence="2 3">CCFEE 5184</strain>
    </source>
</reference>
<name>A0A4U0WMW8_9PEZI</name>
<proteinExistence type="predicted"/>
<evidence type="ECO:0000259" key="1">
    <source>
        <dbReference type="Pfam" id="PF20516"/>
    </source>
</evidence>
<dbReference type="AlphaFoldDB" id="A0A4U0WMW8"/>
<dbReference type="EMBL" id="NAJQ01000826">
    <property type="protein sequence ID" value="TKA64540.1"/>
    <property type="molecule type" value="Genomic_DNA"/>
</dbReference>
<sequence length="157" mass="17326">MARIGLYRTIAEISPRTLLPSYTNPYAAKSSRIDFAIALQPSGLLRQSFPYLEPVDNAMSRSWNVTAFAPITEMPLTVLIETKKKGADTQTAEYQVGIWALAHFTRIRHLLNGNGNQNVELLPLPLLVGDGGRWEWSIATPEAGGGIVSYTVVHYVL</sequence>
<evidence type="ECO:0000313" key="3">
    <source>
        <dbReference type="Proteomes" id="UP000309340"/>
    </source>
</evidence>
<protein>
    <recommendedName>
        <fullName evidence="1">PD-(D/E)XK nuclease-like domain-containing protein</fullName>
    </recommendedName>
</protein>
<dbReference type="OrthoDB" id="3643849at2759"/>
<dbReference type="InterPro" id="IPR046797">
    <property type="entry name" value="PDDEXK_12"/>
</dbReference>
<comment type="caution">
    <text evidence="2">The sequence shown here is derived from an EMBL/GenBank/DDBJ whole genome shotgun (WGS) entry which is preliminary data.</text>
</comment>
<dbReference type="Proteomes" id="UP000309340">
    <property type="component" value="Unassembled WGS sequence"/>
</dbReference>
<organism evidence="2 3">
    <name type="scientific">Friedmanniomyces simplex</name>
    <dbReference type="NCBI Taxonomy" id="329884"/>
    <lineage>
        <taxon>Eukaryota</taxon>
        <taxon>Fungi</taxon>
        <taxon>Dikarya</taxon>
        <taxon>Ascomycota</taxon>
        <taxon>Pezizomycotina</taxon>
        <taxon>Dothideomycetes</taxon>
        <taxon>Dothideomycetidae</taxon>
        <taxon>Mycosphaerellales</taxon>
        <taxon>Teratosphaeriaceae</taxon>
        <taxon>Friedmanniomyces</taxon>
    </lineage>
</organism>
<dbReference type="Pfam" id="PF20516">
    <property type="entry name" value="PDDEXK_12"/>
    <property type="match status" value="1"/>
</dbReference>